<name>A0A699Q808_TANCI</name>
<sequence length="77" mass="8493">DVDGLNSQQQHAQQQGYQAPIQLKTVADNIPNAMFDANTFVNPFATPSTSAAESSSSQYVDPLNMHTFYQPCPNEFQ</sequence>
<gene>
    <name evidence="1" type="ORF">Tci_832789</name>
</gene>
<protein>
    <recommendedName>
        <fullName evidence="2">Integrase, catalytic region, zinc finger, CCHC-type, peptidase aspartic, catalytic</fullName>
    </recommendedName>
</protein>
<organism evidence="1">
    <name type="scientific">Tanacetum cinerariifolium</name>
    <name type="common">Dalmatian daisy</name>
    <name type="synonym">Chrysanthemum cinerariifolium</name>
    <dbReference type="NCBI Taxonomy" id="118510"/>
    <lineage>
        <taxon>Eukaryota</taxon>
        <taxon>Viridiplantae</taxon>
        <taxon>Streptophyta</taxon>
        <taxon>Embryophyta</taxon>
        <taxon>Tracheophyta</taxon>
        <taxon>Spermatophyta</taxon>
        <taxon>Magnoliopsida</taxon>
        <taxon>eudicotyledons</taxon>
        <taxon>Gunneridae</taxon>
        <taxon>Pentapetalae</taxon>
        <taxon>asterids</taxon>
        <taxon>campanulids</taxon>
        <taxon>Asterales</taxon>
        <taxon>Asteraceae</taxon>
        <taxon>Asteroideae</taxon>
        <taxon>Anthemideae</taxon>
        <taxon>Anthemidinae</taxon>
        <taxon>Tanacetum</taxon>
    </lineage>
</organism>
<dbReference type="AlphaFoldDB" id="A0A699Q808"/>
<comment type="caution">
    <text evidence="1">The sequence shown here is derived from an EMBL/GenBank/DDBJ whole genome shotgun (WGS) entry which is preliminary data.</text>
</comment>
<evidence type="ECO:0008006" key="2">
    <source>
        <dbReference type="Google" id="ProtNLM"/>
    </source>
</evidence>
<reference evidence="1" key="1">
    <citation type="journal article" date="2019" name="Sci. Rep.">
        <title>Draft genome of Tanacetum cinerariifolium, the natural source of mosquito coil.</title>
        <authorList>
            <person name="Yamashiro T."/>
            <person name="Shiraishi A."/>
            <person name="Satake H."/>
            <person name="Nakayama K."/>
        </authorList>
    </citation>
    <scope>NUCLEOTIDE SEQUENCE</scope>
</reference>
<dbReference type="EMBL" id="BKCJ010986997">
    <property type="protein sequence ID" value="GFC60819.1"/>
    <property type="molecule type" value="Genomic_DNA"/>
</dbReference>
<evidence type="ECO:0000313" key="1">
    <source>
        <dbReference type="EMBL" id="GFC60819.1"/>
    </source>
</evidence>
<proteinExistence type="predicted"/>
<feature type="non-terminal residue" evidence="1">
    <location>
        <position position="1"/>
    </location>
</feature>
<accession>A0A699Q808</accession>